<dbReference type="InterPro" id="IPR010158">
    <property type="entry name" value="Amidase_Cbmase"/>
</dbReference>
<dbReference type="InterPro" id="IPR002933">
    <property type="entry name" value="Peptidase_M20"/>
</dbReference>
<dbReference type="PIRSF" id="PIRSF001235">
    <property type="entry name" value="Amidase_carbamoylase"/>
    <property type="match status" value="1"/>
</dbReference>
<dbReference type="KEGG" id="cace:CACET_c22800"/>
<keyword evidence="3" id="KW-0479">Metal-binding</keyword>
<sequence length="416" mass="44969">MLGIIAQHVNKERLEAQLQELSMIGYDPDKGRTRLPYTKPEREAVELVKGYMESAGLLVSFDQFGNLFGRLPGNSQSLPVVMSGSHVDTVINGGAFDGTIGTLSAIEALRVIKENNIPHNHDLVVGVFVSEEAARFGAGTLGSKAFVGDYTRADLDRLKDRDGVTLAKALQEWGFDPDLLHTVKGNGSEIKCFVELHIEQSINLEVNKIAIGVVDQIAAPTNLRMTIKGKAGHAGATPMNLRTDAFMAAAEIALAIETIANTIGKETVGTVGEVFVNPNAINVIPGEVVLGIDIRDVTTERKDLAIEQLYNTVEEVSAKRGVTIETEEIARQEPVKTASLIVNTIRETCEDLGFSYMNVTSGAYHDALNMAKITDIGMIFVPSVDGVSHAPEEFTHIEDIHRGAQVLAETLVKLAK</sequence>
<comment type="cofactor">
    <cofactor evidence="3">
        <name>Zn(2+)</name>
        <dbReference type="ChEBI" id="CHEBI:29105"/>
    </cofactor>
    <text evidence="3">Binds 2 Zn(2+) ions per subunit.</text>
</comment>
<dbReference type="PANTHER" id="PTHR32494">
    <property type="entry name" value="ALLANTOATE DEIMINASE-RELATED"/>
    <property type="match status" value="1"/>
</dbReference>
<dbReference type="Gene3D" id="3.40.630.10">
    <property type="entry name" value="Zn peptidases"/>
    <property type="match status" value="1"/>
</dbReference>
<keyword evidence="6" id="KW-1185">Reference proteome</keyword>
<proteinExistence type="inferred from homology"/>
<evidence type="ECO:0000313" key="6">
    <source>
        <dbReference type="Proteomes" id="UP000035704"/>
    </source>
</evidence>
<protein>
    <submittedName>
        <fullName evidence="5">Hydantoin utilization protein C</fullName>
    </submittedName>
</protein>
<evidence type="ECO:0000256" key="2">
    <source>
        <dbReference type="ARBA" id="ARBA00022801"/>
    </source>
</evidence>
<organism evidence="5 6">
    <name type="scientific">Clostridium aceticum</name>
    <dbReference type="NCBI Taxonomy" id="84022"/>
    <lineage>
        <taxon>Bacteria</taxon>
        <taxon>Bacillati</taxon>
        <taxon>Bacillota</taxon>
        <taxon>Clostridia</taxon>
        <taxon>Eubacteriales</taxon>
        <taxon>Clostridiaceae</taxon>
        <taxon>Clostridium</taxon>
    </lineage>
</organism>
<dbReference type="STRING" id="84022.CACET_c22800"/>
<reference evidence="5 6" key="1">
    <citation type="submission" date="2014-10" db="EMBL/GenBank/DDBJ databases">
        <title>Genome sequence of Clostridium aceticum DSM 1496.</title>
        <authorList>
            <person name="Poehlein A."/>
            <person name="Schiel-Bengelsdorf B."/>
            <person name="Gottschalk G."/>
            <person name="Duerre P."/>
            <person name="Daniel R."/>
        </authorList>
    </citation>
    <scope>NUCLEOTIDE SEQUENCE [LARGE SCALE GENOMIC DNA]</scope>
    <source>
        <strain evidence="5 6">DSM 1496</strain>
    </source>
</reference>
<feature type="binding site" evidence="3">
    <location>
        <position position="97"/>
    </location>
    <ligand>
        <name>Zn(2+)</name>
        <dbReference type="ChEBI" id="CHEBI:29105"/>
        <label>1</label>
    </ligand>
</feature>
<feature type="binding site" evidence="3">
    <location>
        <position position="132"/>
    </location>
    <ligand>
        <name>Zn(2+)</name>
        <dbReference type="ChEBI" id="CHEBI:29105"/>
        <label>2</label>
    </ligand>
</feature>
<feature type="binding site" evidence="3">
    <location>
        <position position="86"/>
    </location>
    <ligand>
        <name>Zn(2+)</name>
        <dbReference type="ChEBI" id="CHEBI:29105"/>
        <label>1</label>
    </ligand>
</feature>
<dbReference type="Proteomes" id="UP000035704">
    <property type="component" value="Chromosome"/>
</dbReference>
<dbReference type="GO" id="GO:0016813">
    <property type="term" value="F:hydrolase activity, acting on carbon-nitrogen (but not peptide) bonds, in linear amidines"/>
    <property type="evidence" value="ECO:0007669"/>
    <property type="project" value="InterPro"/>
</dbReference>
<name>A0A0G3WAN7_9CLOT</name>
<evidence type="ECO:0000256" key="3">
    <source>
        <dbReference type="PIRSR" id="PIRSR001235-1"/>
    </source>
</evidence>
<dbReference type="PANTHER" id="PTHR32494:SF5">
    <property type="entry name" value="ALLANTOATE AMIDOHYDROLASE"/>
    <property type="match status" value="1"/>
</dbReference>
<gene>
    <name evidence="5" type="primary">hyuC</name>
    <name evidence="5" type="ORF">CACET_c22800</name>
</gene>
<evidence type="ECO:0000259" key="4">
    <source>
        <dbReference type="Pfam" id="PF07687"/>
    </source>
</evidence>
<evidence type="ECO:0000313" key="5">
    <source>
        <dbReference type="EMBL" id="AKL95726.1"/>
    </source>
</evidence>
<keyword evidence="3" id="KW-0862">Zinc</keyword>
<dbReference type="PATRIC" id="fig|84022.6.peg.2287"/>
<dbReference type="InterPro" id="IPR011650">
    <property type="entry name" value="Peptidase_M20_dimer"/>
</dbReference>
<feature type="domain" description="Peptidase M20 dimerisation" evidence="4">
    <location>
        <begin position="223"/>
        <end position="317"/>
    </location>
</feature>
<dbReference type="InterPro" id="IPR036264">
    <property type="entry name" value="Bact_exopeptidase_dim_dom"/>
</dbReference>
<dbReference type="GO" id="GO:0046872">
    <property type="term" value="F:metal ion binding"/>
    <property type="evidence" value="ECO:0007669"/>
    <property type="project" value="UniProtKB-KW"/>
</dbReference>
<dbReference type="Pfam" id="PF01546">
    <property type="entry name" value="Peptidase_M20"/>
    <property type="match status" value="1"/>
</dbReference>
<feature type="binding site" evidence="3">
    <location>
        <position position="389"/>
    </location>
    <ligand>
        <name>Zn(2+)</name>
        <dbReference type="ChEBI" id="CHEBI:29105"/>
        <label>2</label>
    </ligand>
</feature>
<dbReference type="EMBL" id="CP009687">
    <property type="protein sequence ID" value="AKL95726.1"/>
    <property type="molecule type" value="Genomic_DNA"/>
</dbReference>
<evidence type="ECO:0000256" key="1">
    <source>
        <dbReference type="ARBA" id="ARBA00006153"/>
    </source>
</evidence>
<dbReference type="AlphaFoldDB" id="A0A0G3WAN7"/>
<dbReference type="Gene3D" id="3.30.70.360">
    <property type="match status" value="1"/>
</dbReference>
<keyword evidence="2" id="KW-0378">Hydrolase</keyword>
<dbReference type="SUPFAM" id="SSF55031">
    <property type="entry name" value="Bacterial exopeptidase dimerisation domain"/>
    <property type="match status" value="1"/>
</dbReference>
<feature type="binding site" evidence="3">
    <location>
        <position position="197"/>
    </location>
    <ligand>
        <name>Zn(2+)</name>
        <dbReference type="ChEBI" id="CHEBI:29105"/>
        <label>1</label>
    </ligand>
</feature>
<dbReference type="Pfam" id="PF07687">
    <property type="entry name" value="M20_dimer"/>
    <property type="match status" value="1"/>
</dbReference>
<comment type="similarity">
    <text evidence="1">Belongs to the peptidase M20 family.</text>
</comment>
<feature type="binding site" evidence="3">
    <location>
        <position position="97"/>
    </location>
    <ligand>
        <name>Zn(2+)</name>
        <dbReference type="ChEBI" id="CHEBI:29105"/>
        <label>2</label>
    </ligand>
</feature>
<dbReference type="SUPFAM" id="SSF53187">
    <property type="entry name" value="Zn-dependent exopeptidases"/>
    <property type="match status" value="1"/>
</dbReference>
<dbReference type="NCBIfam" id="NF006771">
    <property type="entry name" value="PRK09290.1-5"/>
    <property type="match status" value="1"/>
</dbReference>
<dbReference type="NCBIfam" id="TIGR01879">
    <property type="entry name" value="hydantase"/>
    <property type="match status" value="1"/>
</dbReference>
<accession>A0A0G3WAN7</accession>
<dbReference type="CDD" id="cd03884">
    <property type="entry name" value="M20_bAS"/>
    <property type="match status" value="1"/>
</dbReference>